<comment type="caution">
    <text evidence="1">The sequence shown here is derived from an EMBL/GenBank/DDBJ whole genome shotgun (WGS) entry which is preliminary data.</text>
</comment>
<dbReference type="Proteomes" id="UP000886523">
    <property type="component" value="Unassembled WGS sequence"/>
</dbReference>
<protein>
    <submittedName>
        <fullName evidence="1">Uncharacterized protein</fullName>
    </submittedName>
</protein>
<evidence type="ECO:0000313" key="1">
    <source>
        <dbReference type="EMBL" id="KAF9508710.1"/>
    </source>
</evidence>
<keyword evidence="2" id="KW-1185">Reference proteome</keyword>
<dbReference type="AlphaFoldDB" id="A0A9P6ANV4"/>
<accession>A0A9P6ANV4</accession>
<organism evidence="1 2">
    <name type="scientific">Hydnum rufescens UP504</name>
    <dbReference type="NCBI Taxonomy" id="1448309"/>
    <lineage>
        <taxon>Eukaryota</taxon>
        <taxon>Fungi</taxon>
        <taxon>Dikarya</taxon>
        <taxon>Basidiomycota</taxon>
        <taxon>Agaricomycotina</taxon>
        <taxon>Agaricomycetes</taxon>
        <taxon>Cantharellales</taxon>
        <taxon>Hydnaceae</taxon>
        <taxon>Hydnum</taxon>
    </lineage>
</organism>
<evidence type="ECO:0000313" key="2">
    <source>
        <dbReference type="Proteomes" id="UP000886523"/>
    </source>
</evidence>
<proteinExistence type="predicted"/>
<gene>
    <name evidence="1" type="ORF">BS47DRAFT_1365752</name>
</gene>
<sequence>MVIVYFVHYLGLSSKELSTLYKQEKAQVTKKGKECLEEWFHQNLHKLEEIKSAVVWNSMSALSHSKMMAKTVTDMSEKGGLGWASDGKCLHLLELKSYHQNLG</sequence>
<name>A0A9P6ANV4_9AGAM</name>
<dbReference type="EMBL" id="MU129052">
    <property type="protein sequence ID" value="KAF9508710.1"/>
    <property type="molecule type" value="Genomic_DNA"/>
</dbReference>
<reference evidence="1" key="1">
    <citation type="journal article" date="2020" name="Nat. Commun.">
        <title>Large-scale genome sequencing of mycorrhizal fungi provides insights into the early evolution of symbiotic traits.</title>
        <authorList>
            <person name="Miyauchi S."/>
            <person name="Kiss E."/>
            <person name="Kuo A."/>
            <person name="Drula E."/>
            <person name="Kohler A."/>
            <person name="Sanchez-Garcia M."/>
            <person name="Morin E."/>
            <person name="Andreopoulos B."/>
            <person name="Barry K.W."/>
            <person name="Bonito G."/>
            <person name="Buee M."/>
            <person name="Carver A."/>
            <person name="Chen C."/>
            <person name="Cichocki N."/>
            <person name="Clum A."/>
            <person name="Culley D."/>
            <person name="Crous P.W."/>
            <person name="Fauchery L."/>
            <person name="Girlanda M."/>
            <person name="Hayes R.D."/>
            <person name="Keri Z."/>
            <person name="LaButti K."/>
            <person name="Lipzen A."/>
            <person name="Lombard V."/>
            <person name="Magnuson J."/>
            <person name="Maillard F."/>
            <person name="Murat C."/>
            <person name="Nolan M."/>
            <person name="Ohm R.A."/>
            <person name="Pangilinan J."/>
            <person name="Pereira M.F."/>
            <person name="Perotto S."/>
            <person name="Peter M."/>
            <person name="Pfister S."/>
            <person name="Riley R."/>
            <person name="Sitrit Y."/>
            <person name="Stielow J.B."/>
            <person name="Szollosi G."/>
            <person name="Zifcakova L."/>
            <person name="Stursova M."/>
            <person name="Spatafora J.W."/>
            <person name="Tedersoo L."/>
            <person name="Vaario L.M."/>
            <person name="Yamada A."/>
            <person name="Yan M."/>
            <person name="Wang P."/>
            <person name="Xu J."/>
            <person name="Bruns T."/>
            <person name="Baldrian P."/>
            <person name="Vilgalys R."/>
            <person name="Dunand C."/>
            <person name="Henrissat B."/>
            <person name="Grigoriev I.V."/>
            <person name="Hibbett D."/>
            <person name="Nagy L.G."/>
            <person name="Martin F.M."/>
        </authorList>
    </citation>
    <scope>NUCLEOTIDE SEQUENCE</scope>
    <source>
        <strain evidence="1">UP504</strain>
    </source>
</reference>